<name>A0A1K2HUT8_9HYPH</name>
<dbReference type="STRING" id="665118.SAMN02983003_0991"/>
<keyword evidence="3" id="KW-1185">Reference proteome</keyword>
<gene>
    <name evidence="2" type="ORF">SAMN02983003_0991</name>
</gene>
<accession>A0A1K2HUT8</accession>
<feature type="signal peptide" evidence="1">
    <location>
        <begin position="1"/>
        <end position="28"/>
    </location>
</feature>
<dbReference type="RefSeq" id="WP_177282391.1">
    <property type="nucleotide sequence ID" value="NZ_FPKU01000001.1"/>
</dbReference>
<organism evidence="2 3">
    <name type="scientific">Devosia enhydra</name>
    <dbReference type="NCBI Taxonomy" id="665118"/>
    <lineage>
        <taxon>Bacteria</taxon>
        <taxon>Pseudomonadati</taxon>
        <taxon>Pseudomonadota</taxon>
        <taxon>Alphaproteobacteria</taxon>
        <taxon>Hyphomicrobiales</taxon>
        <taxon>Devosiaceae</taxon>
        <taxon>Devosia</taxon>
    </lineage>
</organism>
<evidence type="ECO:0000313" key="2">
    <source>
        <dbReference type="EMBL" id="SFZ82290.1"/>
    </source>
</evidence>
<reference evidence="2 3" key="1">
    <citation type="submission" date="2016-11" db="EMBL/GenBank/DDBJ databases">
        <authorList>
            <person name="Jaros S."/>
            <person name="Januszkiewicz K."/>
            <person name="Wedrychowicz H."/>
        </authorList>
    </citation>
    <scope>NUCLEOTIDE SEQUENCE [LARGE SCALE GENOMIC DNA]</scope>
    <source>
        <strain evidence="2 3">ATCC 23634</strain>
    </source>
</reference>
<evidence type="ECO:0000313" key="3">
    <source>
        <dbReference type="Proteomes" id="UP000183447"/>
    </source>
</evidence>
<proteinExistence type="predicted"/>
<keyword evidence="1" id="KW-0732">Signal</keyword>
<sequence length="46" mass="4818">MQLHTRMTLIPVTICLVLAILLSMPASAQPVTISVTTASNTLLPGV</sequence>
<dbReference type="Proteomes" id="UP000183447">
    <property type="component" value="Unassembled WGS sequence"/>
</dbReference>
<evidence type="ECO:0000256" key="1">
    <source>
        <dbReference type="SAM" id="SignalP"/>
    </source>
</evidence>
<dbReference type="EMBL" id="FPKU01000001">
    <property type="protein sequence ID" value="SFZ82290.1"/>
    <property type="molecule type" value="Genomic_DNA"/>
</dbReference>
<dbReference type="AlphaFoldDB" id="A0A1K2HUT8"/>
<protein>
    <submittedName>
        <fullName evidence="2">Uncharacterized protein</fullName>
    </submittedName>
</protein>
<feature type="chain" id="PRO_5012476213" evidence="1">
    <location>
        <begin position="29"/>
        <end position="46"/>
    </location>
</feature>